<dbReference type="InterPro" id="IPR001715">
    <property type="entry name" value="CH_dom"/>
</dbReference>
<evidence type="ECO:0000256" key="6">
    <source>
        <dbReference type="PROSITE-ProRule" id="PRU00841"/>
    </source>
</evidence>
<dbReference type="OrthoDB" id="2125658at2759"/>
<dbReference type="InterPro" id="IPR032940">
    <property type="entry name" value="CAMSAP"/>
</dbReference>
<dbReference type="PANTHER" id="PTHR21595:SF0">
    <property type="entry name" value="PATRONIN"/>
    <property type="match status" value="1"/>
</dbReference>
<proteinExistence type="inferred from homology"/>
<dbReference type="Proteomes" id="UP000605970">
    <property type="component" value="Unassembled WGS sequence"/>
</dbReference>
<dbReference type="GO" id="GO:0036449">
    <property type="term" value="C:microtubule minus-end"/>
    <property type="evidence" value="ECO:0007669"/>
    <property type="project" value="TreeGrafter"/>
</dbReference>
<dbReference type="InterPro" id="IPR058042">
    <property type="entry name" value="CAMSAP_N"/>
</dbReference>
<dbReference type="EMBL" id="JABEBT010000078">
    <property type="protein sequence ID" value="KAF7633369.1"/>
    <property type="molecule type" value="Genomic_DNA"/>
</dbReference>
<evidence type="ECO:0008006" key="13">
    <source>
        <dbReference type="Google" id="ProtNLM"/>
    </source>
</evidence>
<evidence type="ECO:0000256" key="2">
    <source>
        <dbReference type="ARBA" id="ARBA00022490"/>
    </source>
</evidence>
<dbReference type="GO" id="GO:0051011">
    <property type="term" value="F:microtubule minus-end binding"/>
    <property type="evidence" value="ECO:0007669"/>
    <property type="project" value="TreeGrafter"/>
</dbReference>
<evidence type="ECO:0000259" key="10">
    <source>
        <dbReference type="PROSITE" id="PS51508"/>
    </source>
</evidence>
<feature type="compositionally biased region" description="Polar residues" evidence="8">
    <location>
        <begin position="997"/>
        <end position="1021"/>
    </location>
</feature>
<keyword evidence="4 7" id="KW-0175">Coiled coil</keyword>
<keyword evidence="12" id="KW-1185">Reference proteome</keyword>
<dbReference type="PANTHER" id="PTHR21595">
    <property type="entry name" value="PATRONIN"/>
    <property type="match status" value="1"/>
</dbReference>
<keyword evidence="2" id="KW-0963">Cytoplasm</keyword>
<dbReference type="PROSITE" id="PS50021">
    <property type="entry name" value="CH"/>
    <property type="match status" value="1"/>
</dbReference>
<evidence type="ECO:0000259" key="9">
    <source>
        <dbReference type="PROSITE" id="PS50021"/>
    </source>
</evidence>
<dbReference type="Pfam" id="PF08683">
    <property type="entry name" value="CAMSAP_CKK"/>
    <property type="match status" value="1"/>
</dbReference>
<evidence type="ECO:0000313" key="12">
    <source>
        <dbReference type="Proteomes" id="UP000605970"/>
    </source>
</evidence>
<keyword evidence="3 6" id="KW-0493">Microtubule</keyword>
<dbReference type="CDD" id="cd00014">
    <property type="entry name" value="CH_SF"/>
    <property type="match status" value="1"/>
</dbReference>
<keyword evidence="5" id="KW-0206">Cytoskeleton</keyword>
<evidence type="ECO:0000256" key="1">
    <source>
        <dbReference type="ARBA" id="ARBA00004245"/>
    </source>
</evidence>
<dbReference type="SUPFAM" id="SSF50346">
    <property type="entry name" value="PRC-barrel domain"/>
    <property type="match status" value="1"/>
</dbReference>
<dbReference type="SMART" id="SM01051">
    <property type="entry name" value="CAMSAP_CKK"/>
    <property type="match status" value="1"/>
</dbReference>
<organism evidence="11 12">
    <name type="scientific">Meloidogyne graminicola</name>
    <dbReference type="NCBI Taxonomy" id="189291"/>
    <lineage>
        <taxon>Eukaryota</taxon>
        <taxon>Metazoa</taxon>
        <taxon>Ecdysozoa</taxon>
        <taxon>Nematoda</taxon>
        <taxon>Chromadorea</taxon>
        <taxon>Rhabditida</taxon>
        <taxon>Tylenchina</taxon>
        <taxon>Tylenchomorpha</taxon>
        <taxon>Tylenchoidea</taxon>
        <taxon>Meloidogynidae</taxon>
        <taxon>Meloidogyninae</taxon>
        <taxon>Meloidogyne</taxon>
    </lineage>
</organism>
<feature type="region of interest" description="Disordered" evidence="8">
    <location>
        <begin position="440"/>
        <end position="462"/>
    </location>
</feature>
<feature type="domain" description="Calponin-homology (CH)" evidence="9">
    <location>
        <begin position="169"/>
        <end position="307"/>
    </location>
</feature>
<dbReference type="Pfam" id="PF11971">
    <property type="entry name" value="CAMSAP_CH"/>
    <property type="match status" value="1"/>
</dbReference>
<dbReference type="Pfam" id="PF25532">
    <property type="entry name" value="CH_CAMSAP2_N"/>
    <property type="match status" value="1"/>
</dbReference>
<gene>
    <name evidence="11" type="ORF">Mgra_00007251</name>
</gene>
<evidence type="ECO:0000256" key="8">
    <source>
        <dbReference type="SAM" id="MobiDB-lite"/>
    </source>
</evidence>
<evidence type="ECO:0000313" key="11">
    <source>
        <dbReference type="EMBL" id="KAF7633369.1"/>
    </source>
</evidence>
<evidence type="ECO:0000256" key="7">
    <source>
        <dbReference type="SAM" id="Coils"/>
    </source>
</evidence>
<evidence type="ECO:0000256" key="3">
    <source>
        <dbReference type="ARBA" id="ARBA00022701"/>
    </source>
</evidence>
<reference evidence="11" key="1">
    <citation type="journal article" date="2020" name="Ecol. Evol.">
        <title>Genome structure and content of the rice root-knot nematode (Meloidogyne graminicola).</title>
        <authorList>
            <person name="Phan N.T."/>
            <person name="Danchin E.G.J."/>
            <person name="Klopp C."/>
            <person name="Perfus-Barbeoch L."/>
            <person name="Kozlowski D.K."/>
            <person name="Koutsovoulos G.D."/>
            <person name="Lopez-Roques C."/>
            <person name="Bouchez O."/>
            <person name="Zahm M."/>
            <person name="Besnard G."/>
            <person name="Bellafiore S."/>
        </authorList>
    </citation>
    <scope>NUCLEOTIDE SEQUENCE</scope>
    <source>
        <strain evidence="11">VN-18</strain>
    </source>
</reference>
<dbReference type="InterPro" id="IPR038209">
    <property type="entry name" value="CKK_dom_sf"/>
</dbReference>
<sequence>MNETSNTNSDKAMSTSNYNFEEGRLQASIKWLITRIYNDQNQLPDSLCEPFKLNNEGRIELTSPVIFSLVNGSFYCQAAAKIFQDPSFLHGDLSLLFFALMQADIEIKDIEGQPVTVELLRSQSPFNTNAHLLFIDSLMVAHLRSIISIDRVVQAISNYAVIEKREEPLDCVDALLFWINKVCLIVRDDVERNCVTLFNGKNENAESANETIIPEMEDLYEDLCDGTCICTLISFYRPDDLPLKEICFKDPMSVNDCKFNLELMRNFCSTGLPWNPFHFRIDDILFLHESLQPNVNVFLADLFMFFEGQHMAESENAPIQLTVQRNFLRTQPFPEQQQTDLEMTGKIQSARGLNNDKRRNRAFSTVMDEIFAGTGSLPRTRNMSIASPFQMKPEQNFSVHTPNGISNMQRLASNLNQENIMNVFNPQIDTCRNQQHNQAQLQGFQRSNTLNRPSKDEDPTPRPFSVLMQSQYNVAGSHQTLVPDFDQLTSRLNNTLKFSSPGQQQFPSQQQQRQNVFGLNTLPSLQSTPQQHFPLKQCHPLHKQDISPIGPPPPDSFVYSDCSFREQSNTNYVQGQQIPQPMQQLIHQQQHFPCPPPHNYLSSVNSSNLYSTPIQNFNSAYGGQQQQQPSIYYTPTSYNQQTIGCFGGGGGQLQQSVSQPSHLHLLHQQNQIPQLSNSIHSQFGQQNQPTGPSFQYQHNQQSFNNQMNIPQQYTPIPSLPFNNPCGSTIFPVSSDPFTLTHLHNYQQQIQQCTSTQQQPIIDQNNTPFRLQQDNTNENELDPENDLRKELANWGKTYRLTEKPQRKTWASKKVEMQQRIIASNPVAALNAALQGSRSTTALNLSGKDQTDSSTSNKNASNGASTLSSDEHSLNRNIAMSLDVSDLDSTEMTPEMLAKRQALLTSQLKRKERIVAKSEEKELASLEKRQSEMQKLELAEQRRIEREQRRLKCLEDYKRKKLEQEMGEQPGGSARMCSSSTMSLNNRGQSQPPFRRPKSQTNLHVNQTRTLQRPYRAQSSVNNDDNDENIGISDSRSNVPSSVLGEPSLKLYARQQPKSNRTLILNALQYSIFPGHVSNDNRQKVQNAIASSDSKHFLVLFRDHRLQYRGLYTWDQFSEAVHKIVLIFLIQEGNGPKVCREPMMTIMYKYDSGAKSFGKIPTKHLSATIDGQRPKIPFSGR</sequence>
<dbReference type="SUPFAM" id="SSF47576">
    <property type="entry name" value="Calponin-homology domain, CH-domain"/>
    <property type="match status" value="1"/>
</dbReference>
<protein>
    <recommendedName>
        <fullName evidence="13">CKK domain-containing protein</fullName>
    </recommendedName>
</protein>
<feature type="compositionally biased region" description="Polar residues" evidence="8">
    <location>
        <begin position="974"/>
        <end position="990"/>
    </location>
</feature>
<feature type="domain" description="CKK" evidence="10">
    <location>
        <begin position="1046"/>
        <end position="1179"/>
    </location>
</feature>
<feature type="region of interest" description="Disordered" evidence="8">
    <location>
        <begin position="840"/>
        <end position="870"/>
    </location>
</feature>
<comment type="domain">
    <text evidence="6">The CKK domain binds microtubules.</text>
</comment>
<dbReference type="Gene3D" id="3.10.20.360">
    <property type="entry name" value="CKK domain"/>
    <property type="match status" value="1"/>
</dbReference>
<feature type="region of interest" description="Disordered" evidence="8">
    <location>
        <begin position="962"/>
        <end position="1039"/>
    </location>
</feature>
<comment type="similarity">
    <text evidence="6">Belongs to the CAMSAP1 family.</text>
</comment>
<evidence type="ECO:0000256" key="4">
    <source>
        <dbReference type="ARBA" id="ARBA00023054"/>
    </source>
</evidence>
<dbReference type="GO" id="GO:0007026">
    <property type="term" value="P:negative regulation of microtubule depolymerization"/>
    <property type="evidence" value="ECO:0007669"/>
    <property type="project" value="TreeGrafter"/>
</dbReference>
<dbReference type="InterPro" id="IPR014797">
    <property type="entry name" value="CKK_CAMSAP"/>
</dbReference>
<name>A0A8S9ZJ83_9BILA</name>
<dbReference type="AlphaFoldDB" id="A0A8S9ZJ83"/>
<feature type="compositionally biased region" description="Polar residues" evidence="8">
    <location>
        <begin position="440"/>
        <end position="452"/>
    </location>
</feature>
<dbReference type="PROSITE" id="PS51508">
    <property type="entry name" value="CKK"/>
    <property type="match status" value="1"/>
</dbReference>
<dbReference type="InterPro" id="IPR036872">
    <property type="entry name" value="CH_dom_sf"/>
</dbReference>
<dbReference type="GO" id="GO:0005516">
    <property type="term" value="F:calmodulin binding"/>
    <property type="evidence" value="ECO:0007669"/>
    <property type="project" value="InterPro"/>
</dbReference>
<feature type="compositionally biased region" description="Polar residues" evidence="8">
    <location>
        <begin position="840"/>
        <end position="866"/>
    </location>
</feature>
<dbReference type="InterPro" id="IPR011033">
    <property type="entry name" value="PRC_barrel-like_sf"/>
</dbReference>
<feature type="compositionally biased region" description="Polar residues" evidence="8">
    <location>
        <begin position="1030"/>
        <end position="1039"/>
    </location>
</feature>
<feature type="coiled-coil region" evidence="7">
    <location>
        <begin position="907"/>
        <end position="962"/>
    </location>
</feature>
<accession>A0A8S9ZJ83</accession>
<dbReference type="InterPro" id="IPR022613">
    <property type="entry name" value="CH_CAMSAP_2"/>
</dbReference>
<comment type="subcellular location">
    <subcellularLocation>
        <location evidence="1">Cytoplasm</location>
        <location evidence="1">Cytoskeleton</location>
    </subcellularLocation>
</comment>
<comment type="caution">
    <text evidence="11">The sequence shown here is derived from an EMBL/GenBank/DDBJ whole genome shotgun (WGS) entry which is preliminary data.</text>
</comment>
<dbReference type="GO" id="GO:0031122">
    <property type="term" value="P:cytoplasmic microtubule organization"/>
    <property type="evidence" value="ECO:0007669"/>
    <property type="project" value="TreeGrafter"/>
</dbReference>
<evidence type="ECO:0000256" key="5">
    <source>
        <dbReference type="ARBA" id="ARBA00023212"/>
    </source>
</evidence>